<dbReference type="Gene3D" id="3.40.50.20">
    <property type="match status" value="1"/>
</dbReference>
<reference evidence="6 7" key="1">
    <citation type="submission" date="2016-10" db="EMBL/GenBank/DDBJ databases">
        <authorList>
            <person name="de Groot N.N."/>
        </authorList>
    </citation>
    <scope>NUCLEOTIDE SEQUENCE [LARGE SCALE GENOMIC DNA]</scope>
    <source>
        <strain evidence="6 7">DSM 40306</strain>
    </source>
</reference>
<evidence type="ECO:0000256" key="4">
    <source>
        <dbReference type="PROSITE-ProRule" id="PRU00409"/>
    </source>
</evidence>
<keyword evidence="1" id="KW-0436">Ligase</keyword>
<evidence type="ECO:0000313" key="7">
    <source>
        <dbReference type="Proteomes" id="UP000182375"/>
    </source>
</evidence>
<dbReference type="Proteomes" id="UP000182375">
    <property type="component" value="Unassembled WGS sequence"/>
</dbReference>
<dbReference type="GO" id="GO:0016874">
    <property type="term" value="F:ligase activity"/>
    <property type="evidence" value="ECO:0007669"/>
    <property type="project" value="UniProtKB-KW"/>
</dbReference>
<name>A0A1H5FJN7_9ACTN</name>
<dbReference type="AlphaFoldDB" id="A0A1H5FJN7"/>
<dbReference type="SUPFAM" id="SSF56059">
    <property type="entry name" value="Glutathione synthetase ATP-binding domain-like"/>
    <property type="match status" value="1"/>
</dbReference>
<dbReference type="GeneID" id="95515729"/>
<dbReference type="STRING" id="67331.SAMN04490357_6701"/>
<protein>
    <submittedName>
        <fullName evidence="6">Biotin carboxylase</fullName>
    </submittedName>
</protein>
<dbReference type="PROSITE" id="PS50975">
    <property type="entry name" value="ATP_GRASP"/>
    <property type="match status" value="1"/>
</dbReference>
<dbReference type="EMBL" id="FNTD01000004">
    <property type="protein sequence ID" value="SEE03653.1"/>
    <property type="molecule type" value="Genomic_DNA"/>
</dbReference>
<sequence>MTVVCLGYRAGFVEAARRRDLDLHFVVDKLKPGLSGLSYTRVADLADAEEVLRAVTEYPGGGISAVVTGHEHPMFAATVLRSVFGLPGDTDPARCLRFRDKRIQKAAVSPAVPTAECVYVKPSDPDYAALAERLGATFVVKPADGFGSQATEAVHDQAELDDYLRRHPFVSDVRTVAESYVEGREIHVDGVWWDGRPVWAAVSSYLDPLMGWTRGKAVADAPLGPAESELADRATRFASDVLRELAAPDTVFHLEAFIRPDGELVLGEVGARPAGALTPEVLRMTHGVDLYGATIDVALGRVPELPGQESEPAELFGWIYLVRSPDPELTEDSFRDRFELVELDYPAPENGRQGIYGRCGHAIVKAATHKELVHELRAIADFNRSA</sequence>
<dbReference type="Gene3D" id="3.30.470.20">
    <property type="entry name" value="ATP-grasp fold, B domain"/>
    <property type="match status" value="1"/>
</dbReference>
<evidence type="ECO:0000256" key="1">
    <source>
        <dbReference type="ARBA" id="ARBA00022598"/>
    </source>
</evidence>
<keyword evidence="3 4" id="KW-0067">ATP-binding</keyword>
<dbReference type="GO" id="GO:0005524">
    <property type="term" value="F:ATP binding"/>
    <property type="evidence" value="ECO:0007669"/>
    <property type="project" value="UniProtKB-UniRule"/>
</dbReference>
<evidence type="ECO:0000313" key="6">
    <source>
        <dbReference type="EMBL" id="SEE03653.1"/>
    </source>
</evidence>
<dbReference type="PANTHER" id="PTHR43585">
    <property type="entry name" value="FUMIPYRROLE BIOSYNTHESIS PROTEIN C"/>
    <property type="match status" value="1"/>
</dbReference>
<dbReference type="InterPro" id="IPR052032">
    <property type="entry name" value="ATP-dep_AA_Ligase"/>
</dbReference>
<dbReference type="PANTHER" id="PTHR43585:SF2">
    <property type="entry name" value="ATP-GRASP ENZYME FSQD"/>
    <property type="match status" value="1"/>
</dbReference>
<accession>A0A1H5FJN7</accession>
<evidence type="ECO:0000256" key="3">
    <source>
        <dbReference type="ARBA" id="ARBA00022840"/>
    </source>
</evidence>
<dbReference type="InterPro" id="IPR013815">
    <property type="entry name" value="ATP_grasp_subdomain_1"/>
</dbReference>
<organism evidence="6 7">
    <name type="scientific">Streptomyces misionensis</name>
    <dbReference type="NCBI Taxonomy" id="67331"/>
    <lineage>
        <taxon>Bacteria</taxon>
        <taxon>Bacillati</taxon>
        <taxon>Actinomycetota</taxon>
        <taxon>Actinomycetes</taxon>
        <taxon>Kitasatosporales</taxon>
        <taxon>Streptomycetaceae</taxon>
        <taxon>Streptomyces</taxon>
    </lineage>
</organism>
<evidence type="ECO:0000256" key="2">
    <source>
        <dbReference type="ARBA" id="ARBA00022741"/>
    </source>
</evidence>
<keyword evidence="2 4" id="KW-0547">Nucleotide-binding</keyword>
<dbReference type="RefSeq" id="WP_074994809.1">
    <property type="nucleotide sequence ID" value="NZ_FNTD01000004.1"/>
</dbReference>
<feature type="domain" description="ATP-grasp" evidence="5">
    <location>
        <begin position="104"/>
        <end position="299"/>
    </location>
</feature>
<dbReference type="GO" id="GO:0046872">
    <property type="term" value="F:metal ion binding"/>
    <property type="evidence" value="ECO:0007669"/>
    <property type="project" value="InterPro"/>
</dbReference>
<dbReference type="InterPro" id="IPR011761">
    <property type="entry name" value="ATP-grasp"/>
</dbReference>
<proteinExistence type="predicted"/>
<dbReference type="Gene3D" id="3.30.1490.20">
    <property type="entry name" value="ATP-grasp fold, A domain"/>
    <property type="match status" value="1"/>
</dbReference>
<gene>
    <name evidence="6" type="ORF">SAMN04490357_6701</name>
</gene>
<evidence type="ECO:0000259" key="5">
    <source>
        <dbReference type="PROSITE" id="PS50975"/>
    </source>
</evidence>